<keyword evidence="5" id="KW-0479">Metal-binding</keyword>
<dbReference type="Pfam" id="PF04055">
    <property type="entry name" value="Radical_SAM"/>
    <property type="match status" value="1"/>
</dbReference>
<dbReference type="InterPro" id="IPR058240">
    <property type="entry name" value="rSAM_sf"/>
</dbReference>
<evidence type="ECO:0000256" key="1">
    <source>
        <dbReference type="ARBA" id="ARBA00001966"/>
    </source>
</evidence>
<dbReference type="CDD" id="cd02068">
    <property type="entry name" value="radical_SAM_B12_BD"/>
    <property type="match status" value="1"/>
</dbReference>
<dbReference type="PANTHER" id="PTHR43409:SF7">
    <property type="entry name" value="BLL1977 PROTEIN"/>
    <property type="match status" value="1"/>
</dbReference>
<dbReference type="InterPro" id="IPR006158">
    <property type="entry name" value="Cobalamin-bd"/>
</dbReference>
<dbReference type="SFLD" id="SFLDG01123">
    <property type="entry name" value="methyltransferase_(Class_B)"/>
    <property type="match status" value="1"/>
</dbReference>
<dbReference type="GO" id="GO:0051539">
    <property type="term" value="F:4 iron, 4 sulfur cluster binding"/>
    <property type="evidence" value="ECO:0007669"/>
    <property type="project" value="UniProtKB-KW"/>
</dbReference>
<comment type="caution">
    <text evidence="10">The sequence shown here is derived from an EMBL/GenBank/DDBJ whole genome shotgun (WGS) entry which is preliminary data.</text>
</comment>
<name>A0A1F7SMD4_9BACT</name>
<keyword evidence="4" id="KW-0949">S-adenosyl-L-methionine</keyword>
<dbReference type="PROSITE" id="PS51332">
    <property type="entry name" value="B12_BINDING"/>
    <property type="match status" value="1"/>
</dbReference>
<comment type="cofactor">
    <cofactor evidence="1">
        <name>[4Fe-4S] cluster</name>
        <dbReference type="ChEBI" id="CHEBI:49883"/>
    </cofactor>
</comment>
<dbReference type="SUPFAM" id="SSF102114">
    <property type="entry name" value="Radical SAM enzymes"/>
    <property type="match status" value="1"/>
</dbReference>
<keyword evidence="3" id="KW-0808">Transferase</keyword>
<dbReference type="PANTHER" id="PTHR43409">
    <property type="entry name" value="ANAEROBIC MAGNESIUM-PROTOPORPHYRIN IX MONOMETHYL ESTER CYCLASE-RELATED"/>
    <property type="match status" value="1"/>
</dbReference>
<evidence type="ECO:0000313" key="11">
    <source>
        <dbReference type="Proteomes" id="UP000178082"/>
    </source>
</evidence>
<dbReference type="EMBL" id="MGDI01000005">
    <property type="protein sequence ID" value="OGL54941.1"/>
    <property type="molecule type" value="Genomic_DNA"/>
</dbReference>
<dbReference type="GO" id="GO:0046872">
    <property type="term" value="F:metal ion binding"/>
    <property type="evidence" value="ECO:0007669"/>
    <property type="project" value="UniProtKB-KW"/>
</dbReference>
<dbReference type="Proteomes" id="UP000178082">
    <property type="component" value="Unassembled WGS sequence"/>
</dbReference>
<dbReference type="SMART" id="SM00729">
    <property type="entry name" value="Elp3"/>
    <property type="match status" value="1"/>
</dbReference>
<dbReference type="GO" id="GO:0003824">
    <property type="term" value="F:catalytic activity"/>
    <property type="evidence" value="ECO:0007669"/>
    <property type="project" value="InterPro"/>
</dbReference>
<keyword evidence="7" id="KW-0411">Iron-sulfur</keyword>
<evidence type="ECO:0000256" key="6">
    <source>
        <dbReference type="ARBA" id="ARBA00023004"/>
    </source>
</evidence>
<dbReference type="Gene3D" id="3.80.30.20">
    <property type="entry name" value="tm_1862 like domain"/>
    <property type="match status" value="1"/>
</dbReference>
<keyword evidence="2" id="KW-0489">Methyltransferase</keyword>
<dbReference type="STRING" id="1817883.A3G31_02350"/>
<dbReference type="InterPro" id="IPR007197">
    <property type="entry name" value="rSAM"/>
</dbReference>
<evidence type="ECO:0000256" key="7">
    <source>
        <dbReference type="ARBA" id="ARBA00023014"/>
    </source>
</evidence>
<feature type="domain" description="B12-binding" evidence="8">
    <location>
        <begin position="1"/>
        <end position="140"/>
    </location>
</feature>
<dbReference type="SFLD" id="SFLDS00029">
    <property type="entry name" value="Radical_SAM"/>
    <property type="match status" value="1"/>
</dbReference>
<dbReference type="InterPro" id="IPR051198">
    <property type="entry name" value="BchE-like"/>
</dbReference>
<reference evidence="10 11" key="1">
    <citation type="journal article" date="2016" name="Nat. Commun.">
        <title>Thousands of microbial genomes shed light on interconnected biogeochemical processes in an aquifer system.</title>
        <authorList>
            <person name="Anantharaman K."/>
            <person name="Brown C.T."/>
            <person name="Hug L.A."/>
            <person name="Sharon I."/>
            <person name="Castelle C.J."/>
            <person name="Probst A.J."/>
            <person name="Thomas B.C."/>
            <person name="Singh A."/>
            <person name="Wilkins M.J."/>
            <person name="Karaoz U."/>
            <person name="Brodie E.L."/>
            <person name="Williams K.H."/>
            <person name="Hubbard S.S."/>
            <person name="Banfield J.F."/>
        </authorList>
    </citation>
    <scope>NUCLEOTIDE SEQUENCE [LARGE SCALE GENOMIC DNA]</scope>
</reference>
<evidence type="ECO:0000256" key="3">
    <source>
        <dbReference type="ARBA" id="ARBA00022679"/>
    </source>
</evidence>
<dbReference type="Pfam" id="PF02310">
    <property type="entry name" value="B12-binding"/>
    <property type="match status" value="1"/>
</dbReference>
<sequence length="459" mass="52469">MNILLINPEENVPQQTEIYPSGALVLMGTMLSQEGHNVCITHLTNERINIKGLKAKILEFSPDIVGITMNTYQTKSARIISNLAKEVSKDIRVVAGGPHSSALKIELFKNFPNIDVVVFSEGEHTFSEIVDGKNLEGIKGICFKGIVNDPRPFVADLDYLPLPDLDLVKDLYRFTGGPPVIQKPCMYIMASRGCPFQCTFCNVSVFGKHTRFRKPEKVIEEIKWLYNRYHMREIYIQDDTFNLNKEWAEELLNLIIENKLNEEIVYKAAFRANEKLLNSHLLKLARRANIQVILFGGESGNQTMLNKMKKGITIEELERAFRLTHEAGIKTVGSFMIGNIGENYSTVIDTLKFIKKVNSFYVGFSMASPFPGTELQKILIQKGHLMEKDYERFDAHNCTIRTDALSKMEIKLLWLLGNIYIVILELLKPDSTTLVLKEILKKIQELIAPYRLFKKRKKY</sequence>
<evidence type="ECO:0000313" key="10">
    <source>
        <dbReference type="EMBL" id="OGL54941.1"/>
    </source>
</evidence>
<dbReference type="SFLD" id="SFLDG01082">
    <property type="entry name" value="B12-binding_domain_containing"/>
    <property type="match status" value="1"/>
</dbReference>
<evidence type="ECO:0000256" key="4">
    <source>
        <dbReference type="ARBA" id="ARBA00022691"/>
    </source>
</evidence>
<proteinExistence type="predicted"/>
<accession>A0A1F7SMD4</accession>
<protein>
    <submittedName>
        <fullName evidence="10">Uncharacterized protein</fullName>
    </submittedName>
</protein>
<feature type="domain" description="Radical SAM core" evidence="9">
    <location>
        <begin position="180"/>
        <end position="416"/>
    </location>
</feature>
<organism evidence="10 11">
    <name type="scientific">Candidatus Schekmanbacteria bacterium RIFCSPLOWO2_12_FULL_38_15</name>
    <dbReference type="NCBI Taxonomy" id="1817883"/>
    <lineage>
        <taxon>Bacteria</taxon>
        <taxon>Candidatus Schekmaniibacteriota</taxon>
    </lineage>
</organism>
<dbReference type="Gene3D" id="3.40.50.280">
    <property type="entry name" value="Cobalamin-binding domain"/>
    <property type="match status" value="1"/>
</dbReference>
<evidence type="ECO:0000259" key="8">
    <source>
        <dbReference type="PROSITE" id="PS51332"/>
    </source>
</evidence>
<dbReference type="PROSITE" id="PS51918">
    <property type="entry name" value="RADICAL_SAM"/>
    <property type="match status" value="1"/>
</dbReference>
<evidence type="ECO:0000256" key="2">
    <source>
        <dbReference type="ARBA" id="ARBA00022603"/>
    </source>
</evidence>
<dbReference type="InterPro" id="IPR006638">
    <property type="entry name" value="Elp3/MiaA/NifB-like_rSAM"/>
</dbReference>
<evidence type="ECO:0000259" key="9">
    <source>
        <dbReference type="PROSITE" id="PS51918"/>
    </source>
</evidence>
<dbReference type="CDD" id="cd01335">
    <property type="entry name" value="Radical_SAM"/>
    <property type="match status" value="1"/>
</dbReference>
<keyword evidence="6" id="KW-0408">Iron</keyword>
<dbReference type="InterPro" id="IPR034466">
    <property type="entry name" value="Methyltransferase_Class_B"/>
</dbReference>
<dbReference type="InterPro" id="IPR023404">
    <property type="entry name" value="rSAM_horseshoe"/>
</dbReference>
<gene>
    <name evidence="10" type="ORF">A3G31_02350</name>
</gene>
<evidence type="ECO:0000256" key="5">
    <source>
        <dbReference type="ARBA" id="ARBA00022723"/>
    </source>
</evidence>
<dbReference type="AlphaFoldDB" id="A0A1F7SMD4"/>
<dbReference type="GO" id="GO:0031419">
    <property type="term" value="F:cobalamin binding"/>
    <property type="evidence" value="ECO:0007669"/>
    <property type="project" value="InterPro"/>
</dbReference>